<dbReference type="InterPro" id="IPR029058">
    <property type="entry name" value="AB_hydrolase_fold"/>
</dbReference>
<dbReference type="AlphaFoldDB" id="A0A841CT42"/>
<evidence type="ECO:0000313" key="4">
    <source>
        <dbReference type="EMBL" id="MBB5960981.1"/>
    </source>
</evidence>
<organism evidence="4 5">
    <name type="scientific">Planomonospora venezuelensis</name>
    <dbReference type="NCBI Taxonomy" id="1999"/>
    <lineage>
        <taxon>Bacteria</taxon>
        <taxon>Bacillati</taxon>
        <taxon>Actinomycetota</taxon>
        <taxon>Actinomycetes</taxon>
        <taxon>Streptosporangiales</taxon>
        <taxon>Streptosporangiaceae</taxon>
        <taxon>Planomonospora</taxon>
    </lineage>
</organism>
<dbReference type="PANTHER" id="PTHR43798">
    <property type="entry name" value="MONOACYLGLYCEROL LIPASE"/>
    <property type="match status" value="1"/>
</dbReference>
<evidence type="ECO:0000256" key="2">
    <source>
        <dbReference type="SAM" id="MobiDB-lite"/>
    </source>
</evidence>
<dbReference type="InterPro" id="IPR050266">
    <property type="entry name" value="AB_hydrolase_sf"/>
</dbReference>
<dbReference type="EMBL" id="JACHJJ010000001">
    <property type="protein sequence ID" value="MBB5960981.1"/>
    <property type="molecule type" value="Genomic_DNA"/>
</dbReference>
<dbReference type="Gene3D" id="3.40.50.1820">
    <property type="entry name" value="alpha/beta hydrolase"/>
    <property type="match status" value="1"/>
</dbReference>
<reference evidence="4 5" key="1">
    <citation type="submission" date="2020-08" db="EMBL/GenBank/DDBJ databases">
        <title>Genomic Encyclopedia of Type Strains, Phase III (KMG-III): the genomes of soil and plant-associated and newly described type strains.</title>
        <authorList>
            <person name="Whitman W."/>
        </authorList>
    </citation>
    <scope>NUCLEOTIDE SEQUENCE [LARGE SCALE GENOMIC DNA]</scope>
    <source>
        <strain evidence="4 5">CECT 3303</strain>
    </source>
</reference>
<dbReference type="Proteomes" id="UP000562352">
    <property type="component" value="Unassembled WGS sequence"/>
</dbReference>
<dbReference type="Pfam" id="PF00561">
    <property type="entry name" value="Abhydrolase_1"/>
    <property type="match status" value="1"/>
</dbReference>
<dbReference type="RefSeq" id="WP_221473078.1">
    <property type="nucleotide sequence ID" value="NZ_BAAAWZ010000001.1"/>
</dbReference>
<keyword evidence="1" id="KW-0378">Hydrolase</keyword>
<dbReference type="SUPFAM" id="SSF53474">
    <property type="entry name" value="alpha/beta-Hydrolases"/>
    <property type="match status" value="1"/>
</dbReference>
<evidence type="ECO:0000256" key="1">
    <source>
        <dbReference type="ARBA" id="ARBA00022801"/>
    </source>
</evidence>
<accession>A0A841CT42</accession>
<dbReference type="PRINTS" id="PR00111">
    <property type="entry name" value="ABHYDROLASE"/>
</dbReference>
<keyword evidence="5" id="KW-1185">Reference proteome</keyword>
<evidence type="ECO:0000313" key="5">
    <source>
        <dbReference type="Proteomes" id="UP000562352"/>
    </source>
</evidence>
<sequence>MSDRRPAPGRGPEPAYRREGVPVRGGELRVGVWGDRGPLVVAAHGITSSHMAWTLVGPELGRDHRFVAVDLRGRGGSRDLPAPYGMAAHADDLAAVIARYGGGPAVLAGHSMGGFVVAETARRHPHLVDRLVLVDGGAPLPLPPGAGDVPEAIERTVGPVLARLRRTFGSRAEYRDLWRAHPAFADWTGACAAYADYDLVDAETGLPPRRDPAGAQGRFTAACRIGAALADAPEVYALPGVRPRPLPVPAVFLRAARGMLDEPDAPLYSPGRAAAWLPGTAESTVDGVNHYTITLGPRGSAAVAGAVRTSLPRAVPPSLTGK</sequence>
<dbReference type="GO" id="GO:0016787">
    <property type="term" value="F:hydrolase activity"/>
    <property type="evidence" value="ECO:0007669"/>
    <property type="project" value="UniProtKB-KW"/>
</dbReference>
<gene>
    <name evidence="4" type="ORF">FHS22_000219</name>
</gene>
<protein>
    <submittedName>
        <fullName evidence="4">Pimeloyl-ACP methyl ester carboxylesterase</fullName>
    </submittedName>
</protein>
<name>A0A841CT42_PLAVE</name>
<feature type="region of interest" description="Disordered" evidence="2">
    <location>
        <begin position="1"/>
        <end position="20"/>
    </location>
</feature>
<dbReference type="GO" id="GO:0016020">
    <property type="term" value="C:membrane"/>
    <property type="evidence" value="ECO:0007669"/>
    <property type="project" value="TreeGrafter"/>
</dbReference>
<dbReference type="InterPro" id="IPR000073">
    <property type="entry name" value="AB_hydrolase_1"/>
</dbReference>
<evidence type="ECO:0000259" key="3">
    <source>
        <dbReference type="Pfam" id="PF00561"/>
    </source>
</evidence>
<proteinExistence type="predicted"/>
<dbReference type="PANTHER" id="PTHR43798:SF31">
    <property type="entry name" value="AB HYDROLASE SUPERFAMILY PROTEIN YCLE"/>
    <property type="match status" value="1"/>
</dbReference>
<feature type="domain" description="AB hydrolase-1" evidence="3">
    <location>
        <begin position="38"/>
        <end position="169"/>
    </location>
</feature>
<comment type="caution">
    <text evidence="4">The sequence shown here is derived from an EMBL/GenBank/DDBJ whole genome shotgun (WGS) entry which is preliminary data.</text>
</comment>